<dbReference type="KEGG" id="ngr:NAEGRDRAFT_70605"/>
<dbReference type="Gene3D" id="2.30.39.10">
    <property type="entry name" value="Alpha-1-antitrypsin, domain 1"/>
    <property type="match status" value="1"/>
</dbReference>
<organism evidence="5">
    <name type="scientific">Naegleria gruberi</name>
    <name type="common">Amoeba</name>
    <dbReference type="NCBI Taxonomy" id="5762"/>
    <lineage>
        <taxon>Eukaryota</taxon>
        <taxon>Discoba</taxon>
        <taxon>Heterolobosea</taxon>
        <taxon>Tetramitia</taxon>
        <taxon>Eutetramitia</taxon>
        <taxon>Vahlkampfiidae</taxon>
        <taxon>Naegleria</taxon>
    </lineage>
</organism>
<dbReference type="EMBL" id="GG738885">
    <property type="protein sequence ID" value="EFC41466.1"/>
    <property type="molecule type" value="Genomic_DNA"/>
</dbReference>
<dbReference type="PANTHER" id="PTHR11461">
    <property type="entry name" value="SERINE PROTEASE INHIBITOR, SERPIN"/>
    <property type="match status" value="1"/>
</dbReference>
<dbReference type="PANTHER" id="PTHR11461:SF211">
    <property type="entry name" value="GH10112P-RELATED"/>
    <property type="match status" value="1"/>
</dbReference>
<dbReference type="VEuPathDB" id="AmoebaDB:NAEGRDRAFT_70605"/>
<evidence type="ECO:0000256" key="1">
    <source>
        <dbReference type="ARBA" id="ARBA00009500"/>
    </source>
</evidence>
<dbReference type="SUPFAM" id="SSF56574">
    <property type="entry name" value="Serpins"/>
    <property type="match status" value="1"/>
</dbReference>
<dbReference type="InterPro" id="IPR042178">
    <property type="entry name" value="Serpin_sf_1"/>
</dbReference>
<dbReference type="InterPro" id="IPR036186">
    <property type="entry name" value="Serpin_sf"/>
</dbReference>
<evidence type="ECO:0000259" key="3">
    <source>
        <dbReference type="SMART" id="SM00093"/>
    </source>
</evidence>
<dbReference type="MEROPS" id="I04.077"/>
<dbReference type="GO" id="GO:0005615">
    <property type="term" value="C:extracellular space"/>
    <property type="evidence" value="ECO:0007669"/>
    <property type="project" value="InterPro"/>
</dbReference>
<dbReference type="Pfam" id="PF00079">
    <property type="entry name" value="Serpin"/>
    <property type="match status" value="1"/>
</dbReference>
<comment type="similarity">
    <text evidence="1 2">Belongs to the serpin family.</text>
</comment>
<dbReference type="GeneID" id="8850773"/>
<dbReference type="GO" id="GO:0004867">
    <property type="term" value="F:serine-type endopeptidase inhibitor activity"/>
    <property type="evidence" value="ECO:0007669"/>
    <property type="project" value="InterPro"/>
</dbReference>
<dbReference type="RefSeq" id="XP_002674210.1">
    <property type="nucleotide sequence ID" value="XM_002674164.1"/>
</dbReference>
<sequence>MPKQQTTKKTTTNITESKQAKTNILLAQNEFSSALFSQVVDESAVDSNVIISPFSIYLAMINCMMATGGNTLKEMINGLFLKDSFDSCKMNDFNEQFQQWKESELKQYSTMIKKIVQNQDVLSIANRIYVEKSVDIKSEFIQELEDQFDSETQLANFKNGTKSEVSKINNWVASITKNSIRNLITELDKETLMVLVNAIYFNGKWKHQFLKNRTVETAFRTVKDPEGDSTNCQMMSLEDCKSNFYFEEIEDCHILKLPYTDEDYCMLIIKPDDSIDVDEENEISFNKWINSKLTDITQIYPKEMVKMRKIRIPKFKFEKQFANIISKMSGNPFNIKSLFNSNTADFSNMLSNPNTDGIYVDQIIHKACIEVDECGTVASAATAISARKKSKSSSSEKVYEFIADRPFAFVLNHIPTQSVLFVGKINQIN</sequence>
<keyword evidence="5" id="KW-1185">Reference proteome</keyword>
<dbReference type="InterPro" id="IPR000215">
    <property type="entry name" value="Serpin_fam"/>
</dbReference>
<name>D2VNS8_NAEGR</name>
<dbReference type="eggNOG" id="KOG2392">
    <property type="taxonomic scope" value="Eukaryota"/>
</dbReference>
<dbReference type="Proteomes" id="UP000006671">
    <property type="component" value="Unassembled WGS sequence"/>
</dbReference>
<evidence type="ECO:0000313" key="5">
    <source>
        <dbReference type="Proteomes" id="UP000006671"/>
    </source>
</evidence>
<reference evidence="4 5" key="1">
    <citation type="journal article" date="2010" name="Cell">
        <title>The genome of Naegleria gruberi illuminates early eukaryotic versatility.</title>
        <authorList>
            <person name="Fritz-Laylin L.K."/>
            <person name="Prochnik S.E."/>
            <person name="Ginger M.L."/>
            <person name="Dacks J.B."/>
            <person name="Carpenter M.L."/>
            <person name="Field M.C."/>
            <person name="Kuo A."/>
            <person name="Paredez A."/>
            <person name="Chapman J."/>
            <person name="Pham J."/>
            <person name="Shu S."/>
            <person name="Neupane R."/>
            <person name="Cipriano M."/>
            <person name="Mancuso J."/>
            <person name="Tu H."/>
            <person name="Salamov A."/>
            <person name="Lindquist E."/>
            <person name="Shapiro H."/>
            <person name="Lucas S."/>
            <person name="Grigoriev I.V."/>
            <person name="Cande W.Z."/>
            <person name="Fulton C."/>
            <person name="Rokhsar D.S."/>
            <person name="Dawson S.C."/>
        </authorList>
    </citation>
    <scope>NUCLEOTIDE SEQUENCE [LARGE SCALE GENOMIC DNA]</scope>
    <source>
        <strain evidence="4 5">NEG-M</strain>
    </source>
</reference>
<proteinExistence type="inferred from homology"/>
<accession>D2VNS8</accession>
<dbReference type="InParanoid" id="D2VNS8"/>
<evidence type="ECO:0000313" key="4">
    <source>
        <dbReference type="EMBL" id="EFC41466.1"/>
    </source>
</evidence>
<dbReference type="InterPro" id="IPR042185">
    <property type="entry name" value="Serpin_sf_2"/>
</dbReference>
<protein>
    <submittedName>
        <fullName evidence="4">Predicted protein</fullName>
    </submittedName>
</protein>
<dbReference type="Gene3D" id="3.30.497.10">
    <property type="entry name" value="Antithrombin, subunit I, domain 2"/>
    <property type="match status" value="1"/>
</dbReference>
<dbReference type="SMART" id="SM00093">
    <property type="entry name" value="SERPIN"/>
    <property type="match status" value="1"/>
</dbReference>
<dbReference type="InterPro" id="IPR023796">
    <property type="entry name" value="Serpin_dom"/>
</dbReference>
<dbReference type="AlphaFoldDB" id="D2VNS8"/>
<dbReference type="OrthoDB" id="671595at2759"/>
<feature type="domain" description="Serpin" evidence="3">
    <location>
        <begin position="33"/>
        <end position="428"/>
    </location>
</feature>
<gene>
    <name evidence="4" type="ORF">NAEGRDRAFT_70605</name>
</gene>
<dbReference type="STRING" id="5762.D2VNS8"/>
<dbReference type="CDD" id="cd00172">
    <property type="entry name" value="serpin"/>
    <property type="match status" value="1"/>
</dbReference>
<dbReference type="OMA" id="IPMMHLQ"/>
<evidence type="ECO:0000256" key="2">
    <source>
        <dbReference type="RuleBase" id="RU000411"/>
    </source>
</evidence>